<comment type="similarity">
    <text evidence="2">Belongs to the SusD family.</text>
</comment>
<reference evidence="14 15" key="2">
    <citation type="journal article" date="2019" name="Nat. Med.">
        <title>A library of human gut bacterial isolates paired with longitudinal multiomics data enables mechanistic microbiome research.</title>
        <authorList>
            <person name="Poyet M."/>
            <person name="Groussin M."/>
            <person name="Gibbons S.M."/>
            <person name="Avila-Pacheco J."/>
            <person name="Jiang X."/>
            <person name="Kearney S.M."/>
            <person name="Perrotta A.R."/>
            <person name="Berdy B."/>
            <person name="Zhao S."/>
            <person name="Lieberman T.D."/>
            <person name="Swanson P.K."/>
            <person name="Smith M."/>
            <person name="Roesemann S."/>
            <person name="Alexander J.E."/>
            <person name="Rich S.A."/>
            <person name="Livny J."/>
            <person name="Vlamakis H."/>
            <person name="Clish C."/>
            <person name="Bullock K."/>
            <person name="Deik A."/>
            <person name="Scott J."/>
            <person name="Pierce K.A."/>
            <person name="Xavier R.J."/>
            <person name="Alm E.J."/>
        </authorList>
    </citation>
    <scope>NUCLEOTIDE SEQUENCE [LARGE SCALE GENOMIC DNA]</scope>
    <source>
        <strain evidence="11 15">BIOML-A156</strain>
        <strain evidence="10 14">BIOML-A160</strain>
    </source>
</reference>
<evidence type="ECO:0000313" key="13">
    <source>
        <dbReference type="Proteomes" id="UP000095576"/>
    </source>
</evidence>
<dbReference type="PROSITE" id="PS51257">
    <property type="entry name" value="PROKAR_LIPOPROTEIN"/>
    <property type="match status" value="1"/>
</dbReference>
<feature type="signal peptide" evidence="6">
    <location>
        <begin position="1"/>
        <end position="24"/>
    </location>
</feature>
<proteinExistence type="inferred from homology"/>
<accession>A0A174T274</accession>
<evidence type="ECO:0000313" key="11">
    <source>
        <dbReference type="EMBL" id="KAB4469813.1"/>
    </source>
</evidence>
<evidence type="ECO:0000256" key="2">
    <source>
        <dbReference type="ARBA" id="ARBA00006275"/>
    </source>
</evidence>
<dbReference type="EMBL" id="CP083681">
    <property type="protein sequence ID" value="UYU73854.1"/>
    <property type="molecule type" value="Genomic_DNA"/>
</dbReference>
<dbReference type="Pfam" id="PF14322">
    <property type="entry name" value="SusD-like_3"/>
    <property type="match status" value="1"/>
</dbReference>
<feature type="chain" id="PRO_5041525183" evidence="6">
    <location>
        <begin position="25"/>
        <end position="645"/>
    </location>
</feature>
<evidence type="ECO:0000256" key="5">
    <source>
        <dbReference type="ARBA" id="ARBA00023237"/>
    </source>
</evidence>
<sequence>MRLKYITKFFLVAACGLVTFAACSDEYLDKKVDVSETQEKVYSDSAKVAGVVNGFYGQIGYSHSYKRFGQCGLDFPAKELEARGAELSMGMYLAQGTVNVNNAGNDAWNNTYNKWRAINIFMNNYNEGKVAAILSSDPNKPGETLTKATIEYWKGQAFFLRAWFIATMIKHYGGIPLIEDRVYTENDKIDVPRSTYGESVKYAVDQCDSAFYYLERSGHIYSQGTVNPVGSIHGKSEGRACGMAALALKARILLYAASPLVNCKREDDPNLLVSYGDYDAARWKTAYDAVKRFIDLNNANSWYELRPGQKDNTTAAKSWWPRFYYAFMHDAVTNKEPIFCDFLSNEQGDSQNRVALDAYYSPNSRISRFANLNKLTGFPTQELVDAFPMADGFPIRDSRSKYTYEDGDDMYLNRDPRLKATVSYNGAYRMMNAYKDALMRTYTGDMVTTGNPDETSAIKDGIYQPNATTTGYYRMKFILDNGGLETYDYRPTILMRYAEILLIAAETANELVADGALAPEESKEYIRMIRQRAEIEEGESNKYGVMDDIKKEDMRKLIQTERQIELAFEEHRYWDVRRWKIAKEVLGGPSHGMEITRRVLDDGGESFSYRRIEVLNHVWDDRLYWWPVPQSEMSKSGALIQNPGY</sequence>
<dbReference type="EMBL" id="WCRW01000009">
    <property type="protein sequence ID" value="KAB4455111.1"/>
    <property type="molecule type" value="Genomic_DNA"/>
</dbReference>
<dbReference type="Proteomes" id="UP000488521">
    <property type="component" value="Unassembled WGS sequence"/>
</dbReference>
<evidence type="ECO:0000256" key="3">
    <source>
        <dbReference type="ARBA" id="ARBA00022729"/>
    </source>
</evidence>
<dbReference type="Pfam" id="PF07980">
    <property type="entry name" value="SusD_RagB"/>
    <property type="match status" value="1"/>
</dbReference>
<protein>
    <submittedName>
        <fullName evidence="9 10">SusD family</fullName>
    </submittedName>
</protein>
<dbReference type="InterPro" id="IPR011990">
    <property type="entry name" value="TPR-like_helical_dom_sf"/>
</dbReference>
<evidence type="ECO:0000259" key="8">
    <source>
        <dbReference type="Pfam" id="PF14322"/>
    </source>
</evidence>
<evidence type="ECO:0000313" key="9">
    <source>
        <dbReference type="EMBL" id="CUQ04083.1"/>
    </source>
</evidence>
<comment type="subcellular location">
    <subcellularLocation>
        <location evidence="1">Cell outer membrane</location>
    </subcellularLocation>
</comment>
<evidence type="ECO:0000256" key="6">
    <source>
        <dbReference type="SAM" id="SignalP"/>
    </source>
</evidence>
<feature type="domain" description="SusD-like N-terminal" evidence="8">
    <location>
        <begin position="26"/>
        <end position="204"/>
    </location>
</feature>
<feature type="domain" description="RagB/SusD" evidence="7">
    <location>
        <begin position="335"/>
        <end position="645"/>
    </location>
</feature>
<evidence type="ECO:0000256" key="4">
    <source>
        <dbReference type="ARBA" id="ARBA00023136"/>
    </source>
</evidence>
<name>A0A174T274_BACT4</name>
<dbReference type="EMBL" id="CZAP01000020">
    <property type="protein sequence ID" value="CUQ04083.1"/>
    <property type="molecule type" value="Genomic_DNA"/>
</dbReference>
<evidence type="ECO:0000313" key="12">
    <source>
        <dbReference type="EMBL" id="UYU73854.1"/>
    </source>
</evidence>
<evidence type="ECO:0000313" key="15">
    <source>
        <dbReference type="Proteomes" id="UP000488521"/>
    </source>
</evidence>
<evidence type="ECO:0000313" key="14">
    <source>
        <dbReference type="Proteomes" id="UP000436825"/>
    </source>
</evidence>
<dbReference type="Proteomes" id="UP001156216">
    <property type="component" value="Chromosome"/>
</dbReference>
<evidence type="ECO:0000313" key="10">
    <source>
        <dbReference type="EMBL" id="KAB4455111.1"/>
    </source>
</evidence>
<dbReference type="EMBL" id="WCRS01000021">
    <property type="protein sequence ID" value="KAB4469813.1"/>
    <property type="molecule type" value="Genomic_DNA"/>
</dbReference>
<dbReference type="InterPro" id="IPR033985">
    <property type="entry name" value="SusD-like_N"/>
</dbReference>
<keyword evidence="3 6" id="KW-0732">Signal</keyword>
<dbReference type="InterPro" id="IPR012944">
    <property type="entry name" value="SusD_RagB_dom"/>
</dbReference>
<reference evidence="9 13" key="1">
    <citation type="submission" date="2015-09" db="EMBL/GenBank/DDBJ databases">
        <authorList>
            <consortium name="Pathogen Informatics"/>
        </authorList>
    </citation>
    <scope>NUCLEOTIDE SEQUENCE [LARGE SCALE GENOMIC DNA]</scope>
    <source>
        <strain evidence="9 13">2789STDY5834899</strain>
    </source>
</reference>
<organism evidence="9 13">
    <name type="scientific">Bacteroides thetaiotaomicron</name>
    <dbReference type="NCBI Taxonomy" id="818"/>
    <lineage>
        <taxon>Bacteria</taxon>
        <taxon>Pseudomonadati</taxon>
        <taxon>Bacteroidota</taxon>
        <taxon>Bacteroidia</taxon>
        <taxon>Bacteroidales</taxon>
        <taxon>Bacteroidaceae</taxon>
        <taxon>Bacteroides</taxon>
    </lineage>
</organism>
<dbReference type="RefSeq" id="WP_008763813.1">
    <property type="nucleotide sequence ID" value="NZ_BAABZI010000002.1"/>
</dbReference>
<dbReference type="AlphaFoldDB" id="A0A174T274"/>
<dbReference type="GO" id="GO:0009279">
    <property type="term" value="C:cell outer membrane"/>
    <property type="evidence" value="ECO:0007669"/>
    <property type="project" value="UniProtKB-SubCell"/>
</dbReference>
<dbReference type="SUPFAM" id="SSF48452">
    <property type="entry name" value="TPR-like"/>
    <property type="match status" value="1"/>
</dbReference>
<gene>
    <name evidence="9" type="ORF">ERS852511_04101</name>
    <name evidence="11" type="ORF">GAN59_21265</name>
    <name evidence="10" type="ORF">GAN75_14970</name>
    <name evidence="12" type="ORF">KQP59_12375</name>
</gene>
<dbReference type="Proteomes" id="UP000436825">
    <property type="component" value="Unassembled WGS sequence"/>
</dbReference>
<dbReference type="Proteomes" id="UP000095576">
    <property type="component" value="Unassembled WGS sequence"/>
</dbReference>
<evidence type="ECO:0000256" key="1">
    <source>
        <dbReference type="ARBA" id="ARBA00004442"/>
    </source>
</evidence>
<reference evidence="12" key="3">
    <citation type="submission" date="2021-06" db="EMBL/GenBank/DDBJ databases">
        <title>Interrogation of the integrated mobile genetic elements in gut-associated Bacteroides with a consensus prediction approach.</title>
        <authorList>
            <person name="Campbell D.E."/>
            <person name="Leigh J.R."/>
            <person name="Kim T."/>
            <person name="England W."/>
            <person name="Whitaker R.J."/>
            <person name="Degnan P.H."/>
        </authorList>
    </citation>
    <scope>NUCLEOTIDE SEQUENCE</scope>
    <source>
        <strain evidence="12">VPI-BTDOT2</strain>
    </source>
</reference>
<keyword evidence="5" id="KW-0998">Cell outer membrane</keyword>
<keyword evidence="4" id="KW-0472">Membrane</keyword>
<dbReference type="Gene3D" id="1.25.40.390">
    <property type="match status" value="1"/>
</dbReference>
<evidence type="ECO:0000259" key="7">
    <source>
        <dbReference type="Pfam" id="PF07980"/>
    </source>
</evidence>